<evidence type="ECO:0000256" key="9">
    <source>
        <dbReference type="ARBA" id="ARBA00023315"/>
    </source>
</evidence>
<dbReference type="InterPro" id="IPR050087">
    <property type="entry name" value="AON_synthase_class-II"/>
</dbReference>
<dbReference type="PROSITE" id="PS00599">
    <property type="entry name" value="AA_TRANSFER_CLASS_2"/>
    <property type="match status" value="1"/>
</dbReference>
<dbReference type="HAMAP" id="MF_00985">
    <property type="entry name" value="2am3keto_CoA_ligase"/>
    <property type="match status" value="1"/>
</dbReference>
<dbReference type="InterPro" id="IPR015422">
    <property type="entry name" value="PyrdxlP-dep_Trfase_small"/>
</dbReference>
<dbReference type="InterPro" id="IPR015424">
    <property type="entry name" value="PyrdxlP-dep_Trfase"/>
</dbReference>
<comment type="pathway">
    <text evidence="12">Amino-acid degradation; L-threonine degradation via oxydo-reductase pathway; glycine from L-threonine: step 2/2.</text>
</comment>
<keyword evidence="8" id="KW-0443">Lipid metabolism</keyword>
<evidence type="ECO:0000313" key="14">
    <source>
        <dbReference type="EMBL" id="SKB62516.1"/>
    </source>
</evidence>
<feature type="modified residue" description="N6-(pyridoxal phosphate)lysine" evidence="12">
    <location>
        <position position="242"/>
    </location>
</feature>
<sequence length="396" mass="43708">MYKTLQPVLEKELEEIEKAGLYKRERIIISPQGADIQVEGGQDVINFCANNYLGLSSHPKVIEAAKKAIDSHGFGMSSVRFICGTQDIHKELEEKISKFLGTEDTILYAAAFDANGGVFEPLFNEEDAIISDTLNHASIIDGVRLCKAQRYRYEHDNMADLEAKLQETQSLRHRIIVTDGSFSMDGTIAQLDKICDLADKYKALVMIDECHSSGFLGKTGRGTHEHHNVMGRVDIITGTLGKALGGASGGFTSGPKEVISMLRQRSRPYLFSNTLAPSIVGASIAVLDMLSETTDLRDKLEENTKYFREKMTAAGFDIKPGVHPIVPIMLYEATLAQEFAAKLLKEGIYVIGFYFPVVPKGKARIRVQLSAAHEREHLDKAIAAFTKIGKELAVLK</sequence>
<evidence type="ECO:0000256" key="7">
    <source>
        <dbReference type="ARBA" id="ARBA00022919"/>
    </source>
</evidence>
<feature type="domain" description="Aminotransferase class I/classII large" evidence="13">
    <location>
        <begin position="43"/>
        <end position="384"/>
    </location>
</feature>
<dbReference type="GO" id="GO:0016020">
    <property type="term" value="C:membrane"/>
    <property type="evidence" value="ECO:0007669"/>
    <property type="project" value="GOC"/>
</dbReference>
<keyword evidence="9 12" id="KW-0012">Acyltransferase</keyword>
<comment type="function">
    <text evidence="12">Catalyzes the cleavage of 2-amino-3-ketobutyrate to glycine and acetyl-CoA.</text>
</comment>
<keyword evidence="14" id="KW-0436">Ligase</keyword>
<gene>
    <name evidence="12" type="primary">kbl</name>
    <name evidence="14" type="ORF">SAMN05661099_1836</name>
</gene>
<dbReference type="InterPro" id="IPR004839">
    <property type="entry name" value="Aminotransferase_I/II_large"/>
</dbReference>
<comment type="pathway">
    <text evidence="2">Lipid metabolism; sphingolipid metabolism.</text>
</comment>
<dbReference type="Proteomes" id="UP000189981">
    <property type="component" value="Unassembled WGS sequence"/>
</dbReference>
<dbReference type="STRING" id="572036.SAMN05661099_1836"/>
<comment type="function">
    <text evidence="11">Involved in de novo bacterial ceramide synthesis. Catalyzes the condensation of L-serine with palmitoyl-CoA (hexadecanoyl-CoA) to produce 3-oxosphinganine. Also capable of using alanine as substrate leading to the formation of 1-deoxysphinganine (1-deoxySa). Contributes to the levels of endogenous sphingolipids in its host.</text>
</comment>
<evidence type="ECO:0000256" key="1">
    <source>
        <dbReference type="ARBA" id="ARBA00004746"/>
    </source>
</evidence>
<evidence type="ECO:0000256" key="8">
    <source>
        <dbReference type="ARBA" id="ARBA00023098"/>
    </source>
</evidence>
<keyword evidence="7" id="KW-0746">Sphingolipid metabolism</keyword>
<feature type="binding site" evidence="12">
    <location>
        <position position="366"/>
    </location>
    <ligand>
        <name>substrate</name>
    </ligand>
</feature>
<dbReference type="InterPro" id="IPR011282">
    <property type="entry name" value="2am3keto_CoA_ligase"/>
</dbReference>
<dbReference type="GO" id="GO:0005737">
    <property type="term" value="C:cytoplasm"/>
    <property type="evidence" value="ECO:0007669"/>
    <property type="project" value="UniProtKB-ARBA"/>
</dbReference>
<dbReference type="SUPFAM" id="SSF53383">
    <property type="entry name" value="PLP-dependent transferases"/>
    <property type="match status" value="1"/>
</dbReference>
<comment type="catalytic activity">
    <reaction evidence="12">
        <text>glycine + acetyl-CoA = (2S)-2-amino-3-oxobutanoate + CoA</text>
        <dbReference type="Rhea" id="RHEA:20736"/>
        <dbReference type="ChEBI" id="CHEBI:57287"/>
        <dbReference type="ChEBI" id="CHEBI:57288"/>
        <dbReference type="ChEBI" id="CHEBI:57305"/>
        <dbReference type="ChEBI" id="CHEBI:78948"/>
        <dbReference type="EC" id="2.3.1.29"/>
    </reaction>
</comment>
<keyword evidence="6 12" id="KW-0663">Pyridoxal phosphate</keyword>
<dbReference type="UniPathway" id="UPA00046">
    <property type="reaction ID" value="UER00506"/>
</dbReference>
<dbReference type="OrthoDB" id="9807157at2"/>
<dbReference type="NCBIfam" id="TIGR01822">
    <property type="entry name" value="2am3keto_CoA"/>
    <property type="match status" value="1"/>
</dbReference>
<keyword evidence="5 12" id="KW-0808">Transferase</keyword>
<dbReference type="Gene3D" id="3.40.640.10">
    <property type="entry name" value="Type I PLP-dependent aspartate aminotransferase-like (Major domain)"/>
    <property type="match status" value="1"/>
</dbReference>
<reference evidence="15" key="1">
    <citation type="submission" date="2017-02" db="EMBL/GenBank/DDBJ databases">
        <authorList>
            <person name="Varghese N."/>
            <person name="Submissions S."/>
        </authorList>
    </citation>
    <scope>NUCLEOTIDE SEQUENCE [LARGE SCALE GENOMIC DNA]</scope>
    <source>
        <strain evidence="15">DSM 22385</strain>
    </source>
</reference>
<name>A0A1T5CT38_9SPHI</name>
<dbReference type="GO" id="GO:0004758">
    <property type="term" value="F:serine C-palmitoyltransferase activity"/>
    <property type="evidence" value="ECO:0007669"/>
    <property type="project" value="UniProtKB-EC"/>
</dbReference>
<dbReference type="EC" id="2.3.1.29" evidence="12"/>
<dbReference type="FunFam" id="3.90.1150.10:FF:000004">
    <property type="entry name" value="2-amino-3-ketobutyrate coenzyme A ligase"/>
    <property type="match status" value="1"/>
</dbReference>
<dbReference type="PANTHER" id="PTHR13693">
    <property type="entry name" value="CLASS II AMINOTRANSFERASE/8-AMINO-7-OXONONANOATE SYNTHASE"/>
    <property type="match status" value="1"/>
</dbReference>
<protein>
    <recommendedName>
        <fullName evidence="12">2-amino-3-ketobutyrate coenzyme A ligase</fullName>
        <shortName evidence="12">AKB ligase</shortName>
        <ecNumber evidence="12">2.3.1.29</ecNumber>
    </recommendedName>
    <alternativeName>
        <fullName evidence="12">Glycine acetyltransferase</fullName>
    </alternativeName>
</protein>
<comment type="similarity">
    <text evidence="4">Belongs to the class-II pyridoxal-phosphate-dependent aminotransferase family. BioF subfamily.</text>
</comment>
<evidence type="ECO:0000256" key="11">
    <source>
        <dbReference type="ARBA" id="ARBA00055827"/>
    </source>
</evidence>
<dbReference type="AlphaFoldDB" id="A0A1T5CT38"/>
<evidence type="ECO:0000256" key="12">
    <source>
        <dbReference type="HAMAP-Rule" id="MF_00985"/>
    </source>
</evidence>
<dbReference type="EMBL" id="FUYR01000002">
    <property type="protein sequence ID" value="SKB62516.1"/>
    <property type="molecule type" value="Genomic_DNA"/>
</dbReference>
<dbReference type="FunFam" id="3.40.640.10:FF:000006">
    <property type="entry name" value="5-aminolevulinate synthase, mitochondrial"/>
    <property type="match status" value="1"/>
</dbReference>
<comment type="pathway">
    <text evidence="3">Sphingolipid metabolism.</text>
</comment>
<evidence type="ECO:0000256" key="2">
    <source>
        <dbReference type="ARBA" id="ARBA00004760"/>
    </source>
</evidence>
<accession>A0A1T5CT38</accession>
<comment type="subunit">
    <text evidence="12">Homodimer.</text>
</comment>
<dbReference type="InterPro" id="IPR001917">
    <property type="entry name" value="Aminotrans_II_pyridoxalP_BS"/>
</dbReference>
<dbReference type="GO" id="GO:0016874">
    <property type="term" value="F:ligase activity"/>
    <property type="evidence" value="ECO:0007669"/>
    <property type="project" value="UniProtKB-KW"/>
</dbReference>
<dbReference type="CDD" id="cd06454">
    <property type="entry name" value="KBL_like"/>
    <property type="match status" value="1"/>
</dbReference>
<dbReference type="Pfam" id="PF00155">
    <property type="entry name" value="Aminotran_1_2"/>
    <property type="match status" value="1"/>
</dbReference>
<dbReference type="GO" id="GO:0008890">
    <property type="term" value="F:glycine C-acetyltransferase activity"/>
    <property type="evidence" value="ECO:0007669"/>
    <property type="project" value="UniProtKB-UniRule"/>
</dbReference>
<dbReference type="RefSeq" id="WP_079702394.1">
    <property type="nucleotide sequence ID" value="NZ_FUYR01000002.1"/>
</dbReference>
<feature type="binding site" description="in other chain" evidence="12">
    <location>
        <position position="183"/>
    </location>
    <ligand>
        <name>pyridoxal 5'-phosphate</name>
        <dbReference type="ChEBI" id="CHEBI:597326"/>
        <note>ligand shared between dimeric partners</note>
    </ligand>
</feature>
<feature type="binding site" evidence="12">
    <location>
        <begin position="272"/>
        <end position="273"/>
    </location>
    <ligand>
        <name>pyridoxal 5'-phosphate</name>
        <dbReference type="ChEBI" id="CHEBI:597326"/>
        <note>ligand shared between dimeric partners</note>
    </ligand>
</feature>
<evidence type="ECO:0000256" key="10">
    <source>
        <dbReference type="ARBA" id="ARBA00047854"/>
    </source>
</evidence>
<comment type="pathway">
    <text evidence="1">Cofactor biosynthesis; biotin biosynthesis.</text>
</comment>
<evidence type="ECO:0000256" key="3">
    <source>
        <dbReference type="ARBA" id="ARBA00004991"/>
    </source>
</evidence>
<feature type="binding site" description="in other chain" evidence="12">
    <location>
        <begin position="239"/>
        <end position="242"/>
    </location>
    <ligand>
        <name>pyridoxal 5'-phosphate</name>
        <dbReference type="ChEBI" id="CHEBI:597326"/>
        <note>ligand shared between dimeric partners</note>
    </ligand>
</feature>
<evidence type="ECO:0000256" key="4">
    <source>
        <dbReference type="ARBA" id="ARBA00010008"/>
    </source>
</evidence>
<comment type="caution">
    <text evidence="12">Lacks conserved residue(s) required for the propagation of feature annotation.</text>
</comment>
<proteinExistence type="inferred from homology"/>
<evidence type="ECO:0000256" key="6">
    <source>
        <dbReference type="ARBA" id="ARBA00022898"/>
    </source>
</evidence>
<dbReference type="Gene3D" id="3.90.1150.10">
    <property type="entry name" value="Aspartate Aminotransferase, domain 1"/>
    <property type="match status" value="1"/>
</dbReference>
<dbReference type="GO" id="GO:0030170">
    <property type="term" value="F:pyridoxal phosphate binding"/>
    <property type="evidence" value="ECO:0007669"/>
    <property type="project" value="UniProtKB-UniRule"/>
</dbReference>
<dbReference type="GO" id="GO:0030148">
    <property type="term" value="P:sphingolipid biosynthetic process"/>
    <property type="evidence" value="ECO:0007669"/>
    <property type="project" value="UniProtKB-ARBA"/>
</dbReference>
<dbReference type="NCBIfam" id="NF005394">
    <property type="entry name" value="PRK06939.1"/>
    <property type="match status" value="1"/>
</dbReference>
<comment type="cofactor">
    <cofactor evidence="12">
        <name>pyridoxal 5'-phosphate</name>
        <dbReference type="ChEBI" id="CHEBI:597326"/>
    </cofactor>
    <text evidence="12">Binds 1 pyridoxal phosphate per subunit.</text>
</comment>
<evidence type="ECO:0000259" key="13">
    <source>
        <dbReference type="Pfam" id="PF00155"/>
    </source>
</evidence>
<dbReference type="InterPro" id="IPR015421">
    <property type="entry name" value="PyrdxlP-dep_Trfase_major"/>
</dbReference>
<organism evidence="14 15">
    <name type="scientific">Daejeonella lutea</name>
    <dbReference type="NCBI Taxonomy" id="572036"/>
    <lineage>
        <taxon>Bacteria</taxon>
        <taxon>Pseudomonadati</taxon>
        <taxon>Bacteroidota</taxon>
        <taxon>Sphingobacteriia</taxon>
        <taxon>Sphingobacteriales</taxon>
        <taxon>Sphingobacteriaceae</taxon>
        <taxon>Daejeonella</taxon>
    </lineage>
</organism>
<dbReference type="PANTHER" id="PTHR13693:SF103">
    <property type="entry name" value="AMINOTRANSFERASE CLASS I_CLASSII DOMAIN-CONTAINING PROTEIN"/>
    <property type="match status" value="1"/>
</dbReference>
<feature type="binding site" evidence="12">
    <location>
        <position position="136"/>
    </location>
    <ligand>
        <name>substrate</name>
    </ligand>
</feature>
<dbReference type="GO" id="GO:0019518">
    <property type="term" value="P:L-threonine catabolic process to glycine"/>
    <property type="evidence" value="ECO:0007669"/>
    <property type="project" value="UniProtKB-UniRule"/>
</dbReference>
<keyword evidence="15" id="KW-1185">Reference proteome</keyword>
<evidence type="ECO:0000313" key="15">
    <source>
        <dbReference type="Proteomes" id="UP000189981"/>
    </source>
</evidence>
<evidence type="ECO:0000256" key="5">
    <source>
        <dbReference type="ARBA" id="ARBA00022679"/>
    </source>
</evidence>
<comment type="catalytic activity">
    <reaction evidence="10">
        <text>L-serine + hexadecanoyl-CoA + H(+) = 3-oxosphinganine + CO2 + CoA</text>
        <dbReference type="Rhea" id="RHEA:14761"/>
        <dbReference type="ChEBI" id="CHEBI:15378"/>
        <dbReference type="ChEBI" id="CHEBI:16526"/>
        <dbReference type="ChEBI" id="CHEBI:33384"/>
        <dbReference type="ChEBI" id="CHEBI:57287"/>
        <dbReference type="ChEBI" id="CHEBI:57379"/>
        <dbReference type="ChEBI" id="CHEBI:58299"/>
        <dbReference type="EC" id="2.3.1.50"/>
    </reaction>
    <physiologicalReaction direction="left-to-right" evidence="10">
        <dbReference type="Rhea" id="RHEA:14762"/>
    </physiologicalReaction>
</comment>